<dbReference type="InterPro" id="IPR001387">
    <property type="entry name" value="Cro/C1-type_HTH"/>
</dbReference>
<dbReference type="CDD" id="cd00093">
    <property type="entry name" value="HTH_XRE"/>
    <property type="match status" value="1"/>
</dbReference>
<dbReference type="EMBL" id="BK032566">
    <property type="protein sequence ID" value="DAF48243.1"/>
    <property type="molecule type" value="Genomic_DNA"/>
</dbReference>
<organism evidence="3">
    <name type="scientific">Siphoviridae sp. ct4Z13</name>
    <dbReference type="NCBI Taxonomy" id="2827778"/>
    <lineage>
        <taxon>Viruses</taxon>
        <taxon>Duplodnaviria</taxon>
        <taxon>Heunggongvirae</taxon>
        <taxon>Uroviricota</taxon>
        <taxon>Caudoviricetes</taxon>
    </lineage>
</organism>
<name>A0A8S5SBP6_9CAUD</name>
<dbReference type="PANTHER" id="PTHR46797:SF1">
    <property type="entry name" value="METHYLPHOSPHONATE SYNTHASE"/>
    <property type="match status" value="1"/>
</dbReference>
<keyword evidence="1" id="KW-0238">DNA-binding</keyword>
<dbReference type="GO" id="GO:0003700">
    <property type="term" value="F:DNA-binding transcription factor activity"/>
    <property type="evidence" value="ECO:0007669"/>
    <property type="project" value="TreeGrafter"/>
</dbReference>
<dbReference type="Gene3D" id="1.10.260.40">
    <property type="entry name" value="lambda repressor-like DNA-binding domains"/>
    <property type="match status" value="1"/>
</dbReference>
<protein>
    <submittedName>
        <fullName evidence="3">Helix-turn-helix domain protein</fullName>
    </submittedName>
</protein>
<dbReference type="PANTHER" id="PTHR46797">
    <property type="entry name" value="HTH-TYPE TRANSCRIPTIONAL REGULATOR"/>
    <property type="match status" value="1"/>
</dbReference>
<dbReference type="InterPro" id="IPR050807">
    <property type="entry name" value="TransReg_Diox_bact_type"/>
</dbReference>
<evidence type="ECO:0000259" key="2">
    <source>
        <dbReference type="PROSITE" id="PS50943"/>
    </source>
</evidence>
<accession>A0A8S5SBP6</accession>
<feature type="domain" description="HTH cro/C1-type" evidence="2">
    <location>
        <begin position="7"/>
        <end position="60"/>
    </location>
</feature>
<proteinExistence type="predicted"/>
<sequence length="117" mass="13375">MTVGDNIRKVRKKRGLTQKELAKLLNVSEPMVSQYESKETLKLETIKKVANALNISYFELLDISETTKESNIQKITLNVEIKNIDEETKKAEKLIELLKEAKSLVDDLASIDFEIHV</sequence>
<dbReference type="GO" id="GO:0003677">
    <property type="term" value="F:DNA binding"/>
    <property type="evidence" value="ECO:0007669"/>
    <property type="project" value="UniProtKB-KW"/>
</dbReference>
<reference evidence="3" key="1">
    <citation type="journal article" date="2021" name="Proc. Natl. Acad. Sci. U.S.A.">
        <title>A Catalog of Tens of Thousands of Viruses from Human Metagenomes Reveals Hidden Associations with Chronic Diseases.</title>
        <authorList>
            <person name="Tisza M.J."/>
            <person name="Buck C.B."/>
        </authorList>
    </citation>
    <scope>NUCLEOTIDE SEQUENCE</scope>
    <source>
        <strain evidence="3">Ct4Z13</strain>
    </source>
</reference>
<dbReference type="Pfam" id="PF01381">
    <property type="entry name" value="HTH_3"/>
    <property type="match status" value="1"/>
</dbReference>
<dbReference type="PROSITE" id="PS50943">
    <property type="entry name" value="HTH_CROC1"/>
    <property type="match status" value="1"/>
</dbReference>
<evidence type="ECO:0000256" key="1">
    <source>
        <dbReference type="ARBA" id="ARBA00023125"/>
    </source>
</evidence>
<dbReference type="SUPFAM" id="SSF47413">
    <property type="entry name" value="lambda repressor-like DNA-binding domains"/>
    <property type="match status" value="1"/>
</dbReference>
<dbReference type="InterPro" id="IPR010982">
    <property type="entry name" value="Lambda_DNA-bd_dom_sf"/>
</dbReference>
<dbReference type="SMART" id="SM00530">
    <property type="entry name" value="HTH_XRE"/>
    <property type="match status" value="1"/>
</dbReference>
<evidence type="ECO:0000313" key="3">
    <source>
        <dbReference type="EMBL" id="DAF48243.1"/>
    </source>
</evidence>